<dbReference type="Proteomes" id="UP000253919">
    <property type="component" value="Unassembled WGS sequence"/>
</dbReference>
<reference evidence="2 3" key="1">
    <citation type="submission" date="2018-04" db="EMBL/GenBank/DDBJ databases">
        <title>Adhaeribacter sp. HMF7616 genome sequencing and assembly.</title>
        <authorList>
            <person name="Kang H."/>
            <person name="Kang J."/>
            <person name="Cha I."/>
            <person name="Kim H."/>
            <person name="Joh K."/>
        </authorList>
    </citation>
    <scope>NUCLEOTIDE SEQUENCE [LARGE SCALE GENOMIC DNA]</scope>
    <source>
        <strain evidence="2 3">HMF7616</strain>
    </source>
</reference>
<dbReference type="InterPro" id="IPR050229">
    <property type="entry name" value="GlpE_sulfurtransferase"/>
</dbReference>
<protein>
    <recommendedName>
        <fullName evidence="1">Rhodanese domain-containing protein</fullName>
    </recommendedName>
</protein>
<dbReference type="PANTHER" id="PTHR43031">
    <property type="entry name" value="FAD-DEPENDENT OXIDOREDUCTASE"/>
    <property type="match status" value="1"/>
</dbReference>
<dbReference type="EMBL" id="QASA01000001">
    <property type="protein sequence ID" value="RDC63754.1"/>
    <property type="molecule type" value="Genomic_DNA"/>
</dbReference>
<proteinExistence type="predicted"/>
<dbReference type="AlphaFoldDB" id="A0A369QGB6"/>
<gene>
    <name evidence="2" type="ORF">AHMF7616_02362</name>
</gene>
<dbReference type="PROSITE" id="PS50206">
    <property type="entry name" value="RHODANESE_3"/>
    <property type="match status" value="1"/>
</dbReference>
<feature type="domain" description="Rhodanese" evidence="1">
    <location>
        <begin position="15"/>
        <end position="97"/>
    </location>
</feature>
<name>A0A369QGB6_9BACT</name>
<keyword evidence="3" id="KW-1185">Reference proteome</keyword>
<dbReference type="Pfam" id="PF00581">
    <property type="entry name" value="Rhodanese"/>
    <property type="match status" value="1"/>
</dbReference>
<dbReference type="SMART" id="SM00450">
    <property type="entry name" value="RHOD"/>
    <property type="match status" value="1"/>
</dbReference>
<evidence type="ECO:0000313" key="3">
    <source>
        <dbReference type="Proteomes" id="UP000253919"/>
    </source>
</evidence>
<accession>A0A369QGB6</accession>
<dbReference type="PANTHER" id="PTHR43031:SF1">
    <property type="entry name" value="PYRIDINE NUCLEOTIDE-DISULPHIDE OXIDOREDUCTASE"/>
    <property type="match status" value="1"/>
</dbReference>
<organism evidence="2 3">
    <name type="scientific">Adhaeribacter pallidiroseus</name>
    <dbReference type="NCBI Taxonomy" id="2072847"/>
    <lineage>
        <taxon>Bacteria</taxon>
        <taxon>Pseudomonadati</taxon>
        <taxon>Bacteroidota</taxon>
        <taxon>Cytophagia</taxon>
        <taxon>Cytophagales</taxon>
        <taxon>Hymenobacteraceae</taxon>
        <taxon>Adhaeribacter</taxon>
    </lineage>
</organism>
<sequence length="97" mass="10958">MEDITTNELKERLANGEKPFIVDVREPHEYDEFNIGALNIPLGSLPQRLDELESHKNEEIILHCRSGARSGNAKAYLLQQGYPNVRNLLGGMLAWQA</sequence>
<evidence type="ECO:0000313" key="2">
    <source>
        <dbReference type="EMBL" id="RDC63754.1"/>
    </source>
</evidence>
<evidence type="ECO:0000259" key="1">
    <source>
        <dbReference type="PROSITE" id="PS50206"/>
    </source>
</evidence>
<dbReference type="SUPFAM" id="SSF52821">
    <property type="entry name" value="Rhodanese/Cell cycle control phosphatase"/>
    <property type="match status" value="1"/>
</dbReference>
<comment type="caution">
    <text evidence="2">The sequence shown here is derived from an EMBL/GenBank/DDBJ whole genome shotgun (WGS) entry which is preliminary data.</text>
</comment>
<dbReference type="OrthoDB" id="9808735at2"/>
<dbReference type="RefSeq" id="WP_115372999.1">
    <property type="nucleotide sequence ID" value="NZ_QASA01000001.1"/>
</dbReference>
<dbReference type="InterPro" id="IPR001763">
    <property type="entry name" value="Rhodanese-like_dom"/>
</dbReference>
<dbReference type="InterPro" id="IPR036873">
    <property type="entry name" value="Rhodanese-like_dom_sf"/>
</dbReference>
<dbReference type="Gene3D" id="3.40.250.10">
    <property type="entry name" value="Rhodanese-like domain"/>
    <property type="match status" value="1"/>
</dbReference>
<dbReference type="CDD" id="cd00158">
    <property type="entry name" value="RHOD"/>
    <property type="match status" value="1"/>
</dbReference>